<gene>
    <name evidence="1" type="ORF">MPAN_012500</name>
</gene>
<dbReference type="AlphaFoldDB" id="A0A7U9TIR5"/>
<proteinExistence type="predicted"/>
<dbReference type="SUPFAM" id="SSF56784">
    <property type="entry name" value="HAD-like"/>
    <property type="match status" value="1"/>
</dbReference>
<dbReference type="Pfam" id="PF08282">
    <property type="entry name" value="Hydrolase_3"/>
    <property type="match status" value="1"/>
</dbReference>
<keyword evidence="2" id="KW-1185">Reference proteome</keyword>
<dbReference type="InterPro" id="IPR006379">
    <property type="entry name" value="HAD-SF_hydro_IIB"/>
</dbReference>
<dbReference type="InterPro" id="IPR023214">
    <property type="entry name" value="HAD_sf"/>
</dbReference>
<dbReference type="RefSeq" id="WP_176238827.1">
    <property type="nucleotide sequence ID" value="NZ_AP024412.1"/>
</dbReference>
<dbReference type="EMBL" id="AP024412">
    <property type="protein sequence ID" value="BCR36357.1"/>
    <property type="molecule type" value="Genomic_DNA"/>
</dbReference>
<reference evidence="1" key="1">
    <citation type="submission" date="2021-01" db="EMBL/GenBank/DDBJ databases">
        <title>Draft genome sequence of Acholeplasmataceae bacterium strain Mahy22.</title>
        <authorList>
            <person name="Watanabe M."/>
            <person name="Kojima H."/>
            <person name="Fukui M."/>
        </authorList>
    </citation>
    <scope>NUCLEOTIDE SEQUENCE</scope>
    <source>
        <strain evidence="1">Mahy22</strain>
    </source>
</reference>
<dbReference type="GO" id="GO:0016791">
    <property type="term" value="F:phosphatase activity"/>
    <property type="evidence" value="ECO:0007669"/>
    <property type="project" value="TreeGrafter"/>
</dbReference>
<organism evidence="1 2">
    <name type="scientific">Mariniplasma anaerobium</name>
    <dbReference type="NCBI Taxonomy" id="2735436"/>
    <lineage>
        <taxon>Bacteria</taxon>
        <taxon>Bacillati</taxon>
        <taxon>Mycoplasmatota</taxon>
        <taxon>Mollicutes</taxon>
        <taxon>Acholeplasmatales</taxon>
        <taxon>Acholeplasmataceae</taxon>
        <taxon>Mariniplasma</taxon>
    </lineage>
</organism>
<protein>
    <submittedName>
        <fullName evidence="1">Phosphatase</fullName>
    </submittedName>
</protein>
<dbReference type="Gene3D" id="3.40.50.1000">
    <property type="entry name" value="HAD superfamily/HAD-like"/>
    <property type="match status" value="1"/>
</dbReference>
<dbReference type="NCBIfam" id="TIGR01484">
    <property type="entry name" value="HAD-SF-IIB"/>
    <property type="match status" value="1"/>
</dbReference>
<accession>A0A7U9TIR5</accession>
<name>A0A7U9TIR5_9MOLU</name>
<dbReference type="GO" id="GO:0005829">
    <property type="term" value="C:cytosol"/>
    <property type="evidence" value="ECO:0007669"/>
    <property type="project" value="TreeGrafter"/>
</dbReference>
<dbReference type="GO" id="GO:0000287">
    <property type="term" value="F:magnesium ion binding"/>
    <property type="evidence" value="ECO:0007669"/>
    <property type="project" value="TreeGrafter"/>
</dbReference>
<dbReference type="PANTHER" id="PTHR10000">
    <property type="entry name" value="PHOSPHOSERINE PHOSPHATASE"/>
    <property type="match status" value="1"/>
</dbReference>
<dbReference type="InterPro" id="IPR036412">
    <property type="entry name" value="HAD-like_sf"/>
</dbReference>
<dbReference type="Gene3D" id="3.30.1240.10">
    <property type="match status" value="1"/>
</dbReference>
<dbReference type="KEGG" id="manr:MPAN_012500"/>
<evidence type="ECO:0000313" key="1">
    <source>
        <dbReference type="EMBL" id="BCR36357.1"/>
    </source>
</evidence>
<dbReference type="PANTHER" id="PTHR10000:SF25">
    <property type="entry name" value="PHOSPHATASE YKRA-RELATED"/>
    <property type="match status" value="1"/>
</dbReference>
<dbReference type="Proteomes" id="UP000620133">
    <property type="component" value="Chromosome"/>
</dbReference>
<evidence type="ECO:0000313" key="2">
    <source>
        <dbReference type="Proteomes" id="UP000620133"/>
    </source>
</evidence>
<sequence>MKKIIFFDVDNTIYNNDKGEIPAQTKILLHTLSKNPDVVLGLATGRGLKKLEIIEDVLPYFTYKVLVNGAYVLKDKDIIYDLPIKNEDIKEVLAFVKDHDLNIGMVGINDEAVNYWNDRIGFGMNEIHGLPPAVNEKFYIDHKVYQLWMFADLESEILEIAKEMPKFRVFPWHKGGADFTYPQVNKSFGIKQCLKYEKDYQLICIGDGANDIEMIEIADIGIAMDNTRFNELKEKADHIAPHIHEDQLHDFFKKLKLI</sequence>